<evidence type="ECO:0000256" key="5">
    <source>
        <dbReference type="SAM" id="Phobius"/>
    </source>
</evidence>
<reference evidence="7 8" key="1">
    <citation type="submission" date="2019-06" db="EMBL/GenBank/DDBJ databases">
        <title>Sequencing the genomes of 1000 actinobacteria strains.</title>
        <authorList>
            <person name="Klenk H.-P."/>
        </authorList>
    </citation>
    <scope>NUCLEOTIDE SEQUENCE [LARGE SCALE GENOMIC DNA]</scope>
    <source>
        <strain evidence="7 8">DSM 8251</strain>
    </source>
</reference>
<keyword evidence="7" id="KW-0378">Hydrolase</keyword>
<dbReference type="SUPFAM" id="SSF144091">
    <property type="entry name" value="Rhomboid-like"/>
    <property type="match status" value="1"/>
</dbReference>
<evidence type="ECO:0000259" key="6">
    <source>
        <dbReference type="Pfam" id="PF01694"/>
    </source>
</evidence>
<organism evidence="7 8">
    <name type="scientific">Propioniferax innocua</name>
    <dbReference type="NCBI Taxonomy" id="1753"/>
    <lineage>
        <taxon>Bacteria</taxon>
        <taxon>Bacillati</taxon>
        <taxon>Actinomycetota</taxon>
        <taxon>Actinomycetes</taxon>
        <taxon>Propionibacteriales</taxon>
        <taxon>Propionibacteriaceae</taxon>
        <taxon>Propioniferax</taxon>
    </lineage>
</organism>
<comment type="caution">
    <text evidence="7">The sequence shown here is derived from an EMBL/GenBank/DDBJ whole genome shotgun (WGS) entry which is preliminary data.</text>
</comment>
<dbReference type="GO" id="GO:0004252">
    <property type="term" value="F:serine-type endopeptidase activity"/>
    <property type="evidence" value="ECO:0007669"/>
    <property type="project" value="InterPro"/>
</dbReference>
<sequence>MSSESPRHAVETPKGAAFFMIGAVLLLWILEIIDQFILFFINLDHMLGIRSWELTGLFGLVTAPLMHIGFQHLMSNSLPFMILGFLILVGAGGLQRFIGATVASALGSGLFAWALNAVHTFTVGASGIVFGWLTYLILRGVFARNWSNIIVSIGVLFIYGGVLWGVLPTTPGVSWQAHLGGAIAGGLAAWWMHQKAARRADRGVRIA</sequence>
<proteinExistence type="predicted"/>
<evidence type="ECO:0000256" key="1">
    <source>
        <dbReference type="ARBA" id="ARBA00004141"/>
    </source>
</evidence>
<keyword evidence="2 5" id="KW-0812">Transmembrane</keyword>
<feature type="domain" description="Peptidase S54 rhomboid" evidence="6">
    <location>
        <begin position="57"/>
        <end position="194"/>
    </location>
</feature>
<dbReference type="PANTHER" id="PTHR43731">
    <property type="entry name" value="RHOMBOID PROTEASE"/>
    <property type="match status" value="1"/>
</dbReference>
<evidence type="ECO:0000256" key="3">
    <source>
        <dbReference type="ARBA" id="ARBA00022989"/>
    </source>
</evidence>
<evidence type="ECO:0000313" key="8">
    <source>
        <dbReference type="Proteomes" id="UP000316196"/>
    </source>
</evidence>
<keyword evidence="3 5" id="KW-1133">Transmembrane helix</keyword>
<feature type="transmembrane region" description="Helical" evidence="5">
    <location>
        <begin position="16"/>
        <end position="41"/>
    </location>
</feature>
<dbReference type="Gene3D" id="1.20.1540.10">
    <property type="entry name" value="Rhomboid-like"/>
    <property type="match status" value="1"/>
</dbReference>
<dbReference type="EMBL" id="VFOR01000001">
    <property type="protein sequence ID" value="TQL62786.1"/>
    <property type="molecule type" value="Genomic_DNA"/>
</dbReference>
<evidence type="ECO:0000256" key="4">
    <source>
        <dbReference type="ARBA" id="ARBA00023136"/>
    </source>
</evidence>
<evidence type="ECO:0000256" key="2">
    <source>
        <dbReference type="ARBA" id="ARBA00022692"/>
    </source>
</evidence>
<dbReference type="InterPro" id="IPR050925">
    <property type="entry name" value="Rhomboid_protease_S54"/>
</dbReference>
<feature type="transmembrane region" description="Helical" evidence="5">
    <location>
        <begin position="110"/>
        <end position="137"/>
    </location>
</feature>
<comment type="subcellular location">
    <subcellularLocation>
        <location evidence="1">Membrane</location>
        <topology evidence="1">Multi-pass membrane protein</topology>
    </subcellularLocation>
</comment>
<dbReference type="RefSeq" id="WP_246044210.1">
    <property type="nucleotide sequence ID" value="NZ_BAAAMD010000001.1"/>
</dbReference>
<feature type="transmembrane region" description="Helical" evidence="5">
    <location>
        <begin position="173"/>
        <end position="192"/>
    </location>
</feature>
<protein>
    <submittedName>
        <fullName evidence="7">Membrane associated rhomboid family serine protease</fullName>
    </submittedName>
</protein>
<gene>
    <name evidence="7" type="ORF">FB460_0576</name>
</gene>
<name>A0A542ZR70_9ACTN</name>
<evidence type="ECO:0000313" key="7">
    <source>
        <dbReference type="EMBL" id="TQL62786.1"/>
    </source>
</evidence>
<dbReference type="Pfam" id="PF01694">
    <property type="entry name" value="Rhomboid"/>
    <property type="match status" value="1"/>
</dbReference>
<keyword evidence="7" id="KW-0645">Protease</keyword>
<accession>A0A542ZR70</accession>
<dbReference type="GO" id="GO:0016020">
    <property type="term" value="C:membrane"/>
    <property type="evidence" value="ECO:0007669"/>
    <property type="project" value="UniProtKB-SubCell"/>
</dbReference>
<dbReference type="Proteomes" id="UP000316196">
    <property type="component" value="Unassembled WGS sequence"/>
</dbReference>
<dbReference type="PANTHER" id="PTHR43731:SF9">
    <property type="entry name" value="SLR1461 PROTEIN"/>
    <property type="match status" value="1"/>
</dbReference>
<dbReference type="InterPro" id="IPR022764">
    <property type="entry name" value="Peptidase_S54_rhomboid_dom"/>
</dbReference>
<dbReference type="GO" id="GO:0006508">
    <property type="term" value="P:proteolysis"/>
    <property type="evidence" value="ECO:0007669"/>
    <property type="project" value="UniProtKB-KW"/>
</dbReference>
<dbReference type="AlphaFoldDB" id="A0A542ZR70"/>
<keyword evidence="4 5" id="KW-0472">Membrane</keyword>
<feature type="transmembrane region" description="Helical" evidence="5">
    <location>
        <begin position="78"/>
        <end position="98"/>
    </location>
</feature>
<feature type="transmembrane region" description="Helical" evidence="5">
    <location>
        <begin position="47"/>
        <end position="66"/>
    </location>
</feature>
<keyword evidence="8" id="KW-1185">Reference proteome</keyword>
<feature type="transmembrane region" description="Helical" evidence="5">
    <location>
        <begin position="149"/>
        <end position="167"/>
    </location>
</feature>
<dbReference type="InterPro" id="IPR035952">
    <property type="entry name" value="Rhomboid-like_sf"/>
</dbReference>